<organism evidence="2 3">
    <name type="scientific">Daphnia sinensis</name>
    <dbReference type="NCBI Taxonomy" id="1820382"/>
    <lineage>
        <taxon>Eukaryota</taxon>
        <taxon>Metazoa</taxon>
        <taxon>Ecdysozoa</taxon>
        <taxon>Arthropoda</taxon>
        <taxon>Crustacea</taxon>
        <taxon>Branchiopoda</taxon>
        <taxon>Diplostraca</taxon>
        <taxon>Cladocera</taxon>
        <taxon>Anomopoda</taxon>
        <taxon>Daphniidae</taxon>
        <taxon>Daphnia</taxon>
        <taxon>Daphnia similis group</taxon>
    </lineage>
</organism>
<accession>A0AAD5PP99</accession>
<keyword evidence="3" id="KW-1185">Reference proteome</keyword>
<evidence type="ECO:0000313" key="3">
    <source>
        <dbReference type="Proteomes" id="UP000820818"/>
    </source>
</evidence>
<feature type="coiled-coil region" evidence="1">
    <location>
        <begin position="21"/>
        <end position="48"/>
    </location>
</feature>
<proteinExistence type="predicted"/>
<evidence type="ECO:0000256" key="1">
    <source>
        <dbReference type="SAM" id="Coils"/>
    </source>
</evidence>
<dbReference type="EMBL" id="WJBH02000009">
    <property type="protein sequence ID" value="KAI9552733.1"/>
    <property type="molecule type" value="Genomic_DNA"/>
</dbReference>
<dbReference type="AlphaFoldDB" id="A0AAD5PP99"/>
<name>A0AAD5PP99_9CRUS</name>
<keyword evidence="1" id="KW-0175">Coiled coil</keyword>
<sequence length="138" mass="15866">MSDIIKIDNLQATLNYVTAEKESQETLNKQQEDLLKDYRERIRLLKLTIAFMITDKEHERSSGIQFQNKLKVAKVELAEAPQKYASLKAQHDEIMRTYCNCIKCQLNQKPSLGVYAGKSLFFAENMTITESNLTDSTN</sequence>
<dbReference type="Proteomes" id="UP000820818">
    <property type="component" value="Linkage Group LG9"/>
</dbReference>
<evidence type="ECO:0000313" key="2">
    <source>
        <dbReference type="EMBL" id="KAI9552733.1"/>
    </source>
</evidence>
<comment type="caution">
    <text evidence="2">The sequence shown here is derived from an EMBL/GenBank/DDBJ whole genome shotgun (WGS) entry which is preliminary data.</text>
</comment>
<gene>
    <name evidence="2" type="ORF">GHT06_020612</name>
</gene>
<reference evidence="2 3" key="1">
    <citation type="submission" date="2022-05" db="EMBL/GenBank/DDBJ databases">
        <title>A multi-omics perspective on studying reproductive biology in Daphnia sinensis.</title>
        <authorList>
            <person name="Jia J."/>
        </authorList>
    </citation>
    <scope>NUCLEOTIDE SEQUENCE [LARGE SCALE GENOMIC DNA]</scope>
    <source>
        <strain evidence="2 3">WSL</strain>
    </source>
</reference>
<protein>
    <submittedName>
        <fullName evidence="2">Uncharacterized protein</fullName>
    </submittedName>
</protein>